<dbReference type="AlphaFoldDB" id="B4DL85"/>
<proteinExistence type="evidence at transcript level"/>
<organism evidence="8">
    <name type="scientific">Homo sapiens</name>
    <name type="common">Human</name>
    <dbReference type="NCBI Taxonomy" id="9606"/>
    <lineage>
        <taxon>Eukaryota</taxon>
        <taxon>Metazoa</taxon>
        <taxon>Chordata</taxon>
        <taxon>Craniata</taxon>
        <taxon>Vertebrata</taxon>
        <taxon>Euteleostomi</taxon>
        <taxon>Mammalia</taxon>
        <taxon>Eutheria</taxon>
        <taxon>Euarchontoglires</taxon>
        <taxon>Primates</taxon>
        <taxon>Haplorrhini</taxon>
        <taxon>Catarrhini</taxon>
        <taxon>Hominidae</taxon>
        <taxon>Homo</taxon>
    </lineage>
</organism>
<accession>E9PEV3</accession>
<dbReference type="InterPro" id="IPR033335">
    <property type="entry name" value="JUPITER"/>
</dbReference>
<evidence type="ECO:0000256" key="2">
    <source>
        <dbReference type="ARBA" id="ARBA00004496"/>
    </source>
</evidence>
<dbReference type="PANTHER" id="PTHR34930">
    <property type="entry name" value="GEO05313P1"/>
    <property type="match status" value="1"/>
</dbReference>
<feature type="region of interest" description="Disordered" evidence="7">
    <location>
        <begin position="1"/>
        <end position="116"/>
    </location>
</feature>
<dbReference type="GO" id="GO:0005737">
    <property type="term" value="C:cytoplasm"/>
    <property type="evidence" value="ECO:0007669"/>
    <property type="project" value="UniProtKB-SubCell"/>
</dbReference>
<evidence type="ECO:0000256" key="5">
    <source>
        <dbReference type="ARBA" id="ARBA00022553"/>
    </source>
</evidence>
<keyword evidence="6" id="KW-0539">Nucleus</keyword>
<evidence type="ECO:0000256" key="1">
    <source>
        <dbReference type="ARBA" id="ARBA00004123"/>
    </source>
</evidence>
<name>B4DL85_HUMAN</name>
<protein>
    <submittedName>
        <fullName evidence="8">cDNA FLJ60660, highly similar to Hematological and neurological expressed1-like protein</fullName>
    </submittedName>
</protein>
<keyword evidence="5" id="KW-0597">Phosphoprotein</keyword>
<dbReference type="PeptideAtlas" id="B4DL85"/>
<evidence type="ECO:0000256" key="3">
    <source>
        <dbReference type="ARBA" id="ARBA00008329"/>
    </source>
</evidence>
<reference evidence="8" key="1">
    <citation type="submission" date="2007-10" db="EMBL/GenBank/DDBJ databases">
        <title>NEDO human cDNA sequencing project focused on splicing variants.</title>
        <authorList>
            <person name="Wakamatsu A."/>
            <person name="Yamamoto J."/>
            <person name="Kimura K."/>
            <person name="Ishii S."/>
            <person name="Watanabe K."/>
            <person name="Sugiyama A."/>
            <person name="Murakawa K."/>
            <person name="Kaida T."/>
            <person name="Tsuchiya K."/>
            <person name="Fukuzumi Y."/>
            <person name="Kumagai A."/>
            <person name="Oishi Y."/>
            <person name="Yamamoto S."/>
            <person name="Ono Y."/>
            <person name="Komori Y."/>
            <person name="Yamazaki M."/>
            <person name="Kisu Y."/>
            <person name="Nishikawa T."/>
            <person name="Sugano S."/>
            <person name="Nomura N."/>
            <person name="Isogai T."/>
        </authorList>
    </citation>
    <scope>NUCLEOTIDE SEQUENCE</scope>
    <source>
        <tissue evidence="8">Tongue</tissue>
    </source>
</reference>
<accession>B4DL85</accession>
<dbReference type="ProteomicsDB" id="4516"/>
<keyword evidence="4" id="KW-0963">Cytoplasm</keyword>
<evidence type="ECO:0000313" key="8">
    <source>
        <dbReference type="EMBL" id="BAG59447.1"/>
    </source>
</evidence>
<dbReference type="PANTHER" id="PTHR34930:SF5">
    <property type="entry name" value="JUPITER MICROTUBULE ASSOCIATED HOMOLOG 2"/>
    <property type="match status" value="1"/>
</dbReference>
<evidence type="ECO:0000256" key="4">
    <source>
        <dbReference type="ARBA" id="ARBA00022490"/>
    </source>
</evidence>
<dbReference type="GO" id="GO:0005634">
    <property type="term" value="C:nucleus"/>
    <property type="evidence" value="ECO:0007669"/>
    <property type="project" value="UniProtKB-SubCell"/>
</dbReference>
<comment type="similarity">
    <text evidence="3">Belongs to the JUPITER family.</text>
</comment>
<dbReference type="EMBL" id="AK296888">
    <property type="protein sequence ID" value="BAG59447.1"/>
    <property type="molecule type" value="mRNA"/>
</dbReference>
<sequence>MFQVPDSEGGRAGSRAMKPPGGESSNLFGSPEEATPSSRPNRMASNIFGPTEEPQNIPKRTNPPGGKGSGIFDESTPVQTRQHLNPPGGKTSDIFGSPVTATSRLAHPNKPTRNSRDRVAMFSFPFAQMSGVGRGLVLCEPGCSASPGRHDSCLETRAFQMAGRCLCGDEMGHPWPSLMCSPGLRGTGRGVRVGRWGRAWSLDQQPAS</sequence>
<comment type="subcellular location">
    <subcellularLocation>
        <location evidence="2">Cytoplasm</location>
    </subcellularLocation>
    <subcellularLocation>
        <location evidence="1">Nucleus</location>
    </subcellularLocation>
</comment>
<dbReference type="Pfam" id="PF17054">
    <property type="entry name" value="JUPITER"/>
    <property type="match status" value="1"/>
</dbReference>
<evidence type="ECO:0000256" key="6">
    <source>
        <dbReference type="ARBA" id="ARBA00023242"/>
    </source>
</evidence>
<feature type="compositionally biased region" description="Polar residues" evidence="7">
    <location>
        <begin position="35"/>
        <end position="44"/>
    </location>
</feature>
<evidence type="ECO:0000256" key="7">
    <source>
        <dbReference type="SAM" id="MobiDB-lite"/>
    </source>
</evidence>